<proteinExistence type="predicted"/>
<keyword evidence="3" id="KW-1185">Reference proteome</keyword>
<sequence>MHSIHRSERRRSPEGEWRRATDSRGHRRSRRNARIGSAECTTAIQSICLPRPWTWLS</sequence>
<evidence type="ECO:0000313" key="3">
    <source>
        <dbReference type="Proteomes" id="UP001066276"/>
    </source>
</evidence>
<gene>
    <name evidence="2" type="ORF">NDU88_006308</name>
</gene>
<dbReference type="AlphaFoldDB" id="A0AAV7X155"/>
<accession>A0AAV7X155</accession>
<protein>
    <submittedName>
        <fullName evidence="2">Uncharacterized protein</fullName>
    </submittedName>
</protein>
<evidence type="ECO:0000313" key="2">
    <source>
        <dbReference type="EMBL" id="KAJ1218731.1"/>
    </source>
</evidence>
<feature type="region of interest" description="Disordered" evidence="1">
    <location>
        <begin position="1"/>
        <end position="34"/>
    </location>
</feature>
<organism evidence="2 3">
    <name type="scientific">Pleurodeles waltl</name>
    <name type="common">Iberian ribbed newt</name>
    <dbReference type="NCBI Taxonomy" id="8319"/>
    <lineage>
        <taxon>Eukaryota</taxon>
        <taxon>Metazoa</taxon>
        <taxon>Chordata</taxon>
        <taxon>Craniata</taxon>
        <taxon>Vertebrata</taxon>
        <taxon>Euteleostomi</taxon>
        <taxon>Amphibia</taxon>
        <taxon>Batrachia</taxon>
        <taxon>Caudata</taxon>
        <taxon>Salamandroidea</taxon>
        <taxon>Salamandridae</taxon>
        <taxon>Pleurodelinae</taxon>
        <taxon>Pleurodeles</taxon>
    </lineage>
</organism>
<reference evidence="2" key="1">
    <citation type="journal article" date="2022" name="bioRxiv">
        <title>Sequencing and chromosome-scale assembly of the giantPleurodeles waltlgenome.</title>
        <authorList>
            <person name="Brown T."/>
            <person name="Elewa A."/>
            <person name="Iarovenko S."/>
            <person name="Subramanian E."/>
            <person name="Araus A.J."/>
            <person name="Petzold A."/>
            <person name="Susuki M."/>
            <person name="Suzuki K.-i.T."/>
            <person name="Hayashi T."/>
            <person name="Toyoda A."/>
            <person name="Oliveira C."/>
            <person name="Osipova E."/>
            <person name="Leigh N.D."/>
            <person name="Simon A."/>
            <person name="Yun M.H."/>
        </authorList>
    </citation>
    <scope>NUCLEOTIDE SEQUENCE</scope>
    <source>
        <strain evidence="2">20211129_DDA</strain>
        <tissue evidence="2">Liver</tissue>
    </source>
</reference>
<name>A0AAV7X155_PLEWA</name>
<feature type="non-terminal residue" evidence="2">
    <location>
        <position position="57"/>
    </location>
</feature>
<evidence type="ECO:0000256" key="1">
    <source>
        <dbReference type="SAM" id="MobiDB-lite"/>
    </source>
</evidence>
<feature type="compositionally biased region" description="Basic and acidic residues" evidence="1">
    <location>
        <begin position="10"/>
        <end position="24"/>
    </location>
</feature>
<dbReference type="Proteomes" id="UP001066276">
    <property type="component" value="Chromosome 1_1"/>
</dbReference>
<comment type="caution">
    <text evidence="2">The sequence shown here is derived from an EMBL/GenBank/DDBJ whole genome shotgun (WGS) entry which is preliminary data.</text>
</comment>
<dbReference type="EMBL" id="JANPWB010000001">
    <property type="protein sequence ID" value="KAJ1218731.1"/>
    <property type="molecule type" value="Genomic_DNA"/>
</dbReference>